<reference evidence="2 3" key="1">
    <citation type="submission" date="2014-04" db="EMBL/GenBank/DDBJ databases">
        <authorList>
            <consortium name="DOE Joint Genome Institute"/>
            <person name="Kuo A."/>
            <person name="Kohler A."/>
            <person name="Nagy L.G."/>
            <person name="Floudas D."/>
            <person name="Copeland A."/>
            <person name="Barry K.W."/>
            <person name="Cichocki N."/>
            <person name="Veneault-Fourrey C."/>
            <person name="LaButti K."/>
            <person name="Lindquist E.A."/>
            <person name="Lipzen A."/>
            <person name="Lundell T."/>
            <person name="Morin E."/>
            <person name="Murat C."/>
            <person name="Sun H."/>
            <person name="Tunlid A."/>
            <person name="Henrissat B."/>
            <person name="Grigoriev I.V."/>
            <person name="Hibbett D.S."/>
            <person name="Martin F."/>
            <person name="Nordberg H.P."/>
            <person name="Cantor M.N."/>
            <person name="Hua S.X."/>
        </authorList>
    </citation>
    <scope>NUCLEOTIDE SEQUENCE [LARGE SCALE GENOMIC DNA]</scope>
    <source>
        <strain evidence="2 3">Foug A</strain>
    </source>
</reference>
<feature type="region of interest" description="Disordered" evidence="1">
    <location>
        <begin position="1"/>
        <end position="22"/>
    </location>
</feature>
<keyword evidence="3" id="KW-1185">Reference proteome</keyword>
<feature type="compositionally biased region" description="Basic and acidic residues" evidence="1">
    <location>
        <begin position="1"/>
        <end position="10"/>
    </location>
</feature>
<proteinExistence type="predicted"/>
<gene>
    <name evidence="2" type="ORF">SCLCIDRAFT_955175</name>
</gene>
<protein>
    <submittedName>
        <fullName evidence="2">Uncharacterized protein</fullName>
    </submittedName>
</protein>
<evidence type="ECO:0000313" key="3">
    <source>
        <dbReference type="Proteomes" id="UP000053989"/>
    </source>
</evidence>
<reference evidence="3" key="2">
    <citation type="submission" date="2015-01" db="EMBL/GenBank/DDBJ databases">
        <title>Evolutionary Origins and Diversification of the Mycorrhizal Mutualists.</title>
        <authorList>
            <consortium name="DOE Joint Genome Institute"/>
            <consortium name="Mycorrhizal Genomics Consortium"/>
            <person name="Kohler A."/>
            <person name="Kuo A."/>
            <person name="Nagy L.G."/>
            <person name="Floudas D."/>
            <person name="Copeland A."/>
            <person name="Barry K.W."/>
            <person name="Cichocki N."/>
            <person name="Veneault-Fourrey C."/>
            <person name="LaButti K."/>
            <person name="Lindquist E.A."/>
            <person name="Lipzen A."/>
            <person name="Lundell T."/>
            <person name="Morin E."/>
            <person name="Murat C."/>
            <person name="Riley R."/>
            <person name="Ohm R."/>
            <person name="Sun H."/>
            <person name="Tunlid A."/>
            <person name="Henrissat B."/>
            <person name="Grigoriev I.V."/>
            <person name="Hibbett D.S."/>
            <person name="Martin F."/>
        </authorList>
    </citation>
    <scope>NUCLEOTIDE SEQUENCE [LARGE SCALE GENOMIC DNA]</scope>
    <source>
        <strain evidence="3">Foug A</strain>
    </source>
</reference>
<evidence type="ECO:0000313" key="2">
    <source>
        <dbReference type="EMBL" id="KIM68474.1"/>
    </source>
</evidence>
<dbReference type="AlphaFoldDB" id="A0A0C3EJR3"/>
<organism evidence="2 3">
    <name type="scientific">Scleroderma citrinum Foug A</name>
    <dbReference type="NCBI Taxonomy" id="1036808"/>
    <lineage>
        <taxon>Eukaryota</taxon>
        <taxon>Fungi</taxon>
        <taxon>Dikarya</taxon>
        <taxon>Basidiomycota</taxon>
        <taxon>Agaricomycotina</taxon>
        <taxon>Agaricomycetes</taxon>
        <taxon>Agaricomycetidae</taxon>
        <taxon>Boletales</taxon>
        <taxon>Sclerodermatineae</taxon>
        <taxon>Sclerodermataceae</taxon>
        <taxon>Scleroderma</taxon>
    </lineage>
</organism>
<sequence>MEAFRRHEAESNQCSSPHKSHRFGTIDTSTRALCIVPSLLTRLLQIAPTSDQSVSCSSQYPTLAIFNLALQHQRSTLYSPYKAYVSLMSTVAQCTRALACLRWGDLLGRKLF</sequence>
<dbReference type="Proteomes" id="UP000053989">
    <property type="component" value="Unassembled WGS sequence"/>
</dbReference>
<name>A0A0C3EJR3_9AGAM</name>
<evidence type="ECO:0000256" key="1">
    <source>
        <dbReference type="SAM" id="MobiDB-lite"/>
    </source>
</evidence>
<dbReference type="HOGENOM" id="CLU_2147368_0_0_1"/>
<dbReference type="InParanoid" id="A0A0C3EJR3"/>
<accession>A0A0C3EJR3</accession>
<dbReference type="EMBL" id="KN822009">
    <property type="protein sequence ID" value="KIM68474.1"/>
    <property type="molecule type" value="Genomic_DNA"/>
</dbReference>